<evidence type="ECO:0000313" key="2">
    <source>
        <dbReference type="Proteomes" id="UP000076193"/>
    </source>
</evidence>
<geneLocation type="plasmid" evidence="1 2">
    <name>unnamed4</name>
</geneLocation>
<proteinExistence type="predicted"/>
<accession>A0ACD5FIT3</accession>
<dbReference type="EMBL" id="CP171848">
    <property type="protein sequence ID" value="XKQ45066.1"/>
    <property type="molecule type" value="Genomic_DNA"/>
</dbReference>
<evidence type="ECO:0000313" key="1">
    <source>
        <dbReference type="EMBL" id="XKQ45066.1"/>
    </source>
</evidence>
<name>A0ACD5FIT3_RHILE</name>
<keyword evidence="1" id="KW-0614">Plasmid</keyword>
<dbReference type="Proteomes" id="UP000076193">
    <property type="component" value="Plasmid unnamed4"/>
</dbReference>
<protein>
    <submittedName>
        <fullName evidence="1">Uncharacterized protein</fullName>
    </submittedName>
</protein>
<organism evidence="1 2">
    <name type="scientific">Rhizobium leguminosarum</name>
    <dbReference type="NCBI Taxonomy" id="384"/>
    <lineage>
        <taxon>Bacteria</taxon>
        <taxon>Pseudomonadati</taxon>
        <taxon>Pseudomonadota</taxon>
        <taxon>Alphaproteobacteria</taxon>
        <taxon>Hyphomicrobiales</taxon>
        <taxon>Rhizobiaceae</taxon>
        <taxon>Rhizobium/Agrobacterium group</taxon>
        <taxon>Rhizobium</taxon>
    </lineage>
</organism>
<gene>
    <name evidence="1" type="ORF">A4A59_035650</name>
</gene>
<reference evidence="1" key="1">
    <citation type="submission" date="2024-10" db="EMBL/GenBank/DDBJ databases">
        <title>Strain of Rhizobium-related bacteria isolated fromm roots of Vavilovia formosa.</title>
        <authorList>
            <person name="Kimeklis A."/>
            <person name="Afonin A."/>
        </authorList>
    </citation>
    <scope>NUCLEOTIDE SEQUENCE</scope>
    <source>
        <strain evidence="1">Vaf12</strain>
    </source>
</reference>
<sequence>MTPDPTVQQVAQDYVDLYVAVGAGYLTGQGLVASERAAKSG</sequence>